<dbReference type="GO" id="GO:0005524">
    <property type="term" value="F:ATP binding"/>
    <property type="evidence" value="ECO:0007669"/>
    <property type="project" value="UniProtKB-UniRule"/>
</dbReference>
<dbReference type="PROSITE" id="PS00039">
    <property type="entry name" value="DEAD_ATP_HELICASE"/>
    <property type="match status" value="1"/>
</dbReference>
<dbReference type="GO" id="GO:0003723">
    <property type="term" value="F:RNA binding"/>
    <property type="evidence" value="ECO:0007669"/>
    <property type="project" value="UniProtKB-UniRule"/>
</dbReference>
<dbReference type="GO" id="GO:0016787">
    <property type="term" value="F:hydrolase activity"/>
    <property type="evidence" value="ECO:0007669"/>
    <property type="project" value="UniProtKB-KW"/>
</dbReference>
<feature type="coiled-coil region" evidence="8">
    <location>
        <begin position="564"/>
        <end position="595"/>
    </location>
</feature>
<evidence type="ECO:0000259" key="10">
    <source>
        <dbReference type="PROSITE" id="PS51192"/>
    </source>
</evidence>
<comment type="domain">
    <text evidence="7">The Q motif is unique to and characteristic of the DEAD box family of RNA helicases and controls ATP binding and hydrolysis.</text>
</comment>
<dbReference type="PANTHER" id="PTHR24031">
    <property type="entry name" value="RNA HELICASE"/>
    <property type="match status" value="1"/>
</dbReference>
<evidence type="ECO:0000256" key="9">
    <source>
        <dbReference type="SAM" id="MobiDB-lite"/>
    </source>
</evidence>
<keyword evidence="2 6" id="KW-0378">Hydrolase</keyword>
<protein>
    <recommendedName>
        <fullName evidence="7">ATP-dependent RNA helicase</fullName>
        <ecNumber evidence="7">3.6.4.13</ecNumber>
    </recommendedName>
</protein>
<dbReference type="InterPro" id="IPR011545">
    <property type="entry name" value="DEAD/DEAH_box_helicase_dom"/>
</dbReference>
<organism evidence="12">
    <name type="scientific">Menopon gallinae</name>
    <name type="common">poultry shaft louse</name>
    <dbReference type="NCBI Taxonomy" id="328185"/>
    <lineage>
        <taxon>Eukaryota</taxon>
        <taxon>Metazoa</taxon>
        <taxon>Ecdysozoa</taxon>
        <taxon>Arthropoda</taxon>
        <taxon>Hexapoda</taxon>
        <taxon>Insecta</taxon>
        <taxon>Pterygota</taxon>
        <taxon>Neoptera</taxon>
        <taxon>Paraneoptera</taxon>
        <taxon>Psocodea</taxon>
        <taxon>Troctomorpha</taxon>
        <taxon>Phthiraptera</taxon>
        <taxon>Amblycera</taxon>
        <taxon>Menoponidae</taxon>
        <taxon>Menopon</taxon>
    </lineage>
</organism>
<evidence type="ECO:0000259" key="11">
    <source>
        <dbReference type="PROSITE" id="PS51194"/>
    </source>
</evidence>
<dbReference type="InterPro" id="IPR027417">
    <property type="entry name" value="P-loop_NTPase"/>
</dbReference>
<dbReference type="PROSITE" id="PS51194">
    <property type="entry name" value="HELICASE_CTER"/>
    <property type="match status" value="1"/>
</dbReference>
<dbReference type="InterPro" id="IPR001650">
    <property type="entry name" value="Helicase_C-like"/>
</dbReference>
<gene>
    <name evidence="12" type="ORF">PYX00_000997</name>
</gene>
<dbReference type="InterPro" id="IPR000629">
    <property type="entry name" value="RNA-helicase_DEAD-box_CS"/>
</dbReference>
<dbReference type="GO" id="GO:0003724">
    <property type="term" value="F:RNA helicase activity"/>
    <property type="evidence" value="ECO:0007669"/>
    <property type="project" value="UniProtKB-EC"/>
</dbReference>
<comment type="caution">
    <text evidence="12">The sequence shown here is derived from an EMBL/GenBank/DDBJ whole genome shotgun (WGS) entry which is preliminary data.</text>
</comment>
<dbReference type="PROSITE" id="PS51192">
    <property type="entry name" value="HELICASE_ATP_BIND_1"/>
    <property type="match status" value="1"/>
</dbReference>
<comment type="similarity">
    <text evidence="6">Belongs to the DEAD box helicase family.</text>
</comment>
<evidence type="ECO:0000256" key="7">
    <source>
        <dbReference type="RuleBase" id="RU365068"/>
    </source>
</evidence>
<keyword evidence="1 6" id="KW-0547">Nucleotide-binding</keyword>
<dbReference type="InterPro" id="IPR014001">
    <property type="entry name" value="Helicase_ATP-bd"/>
</dbReference>
<dbReference type="EC" id="3.6.4.13" evidence="7"/>
<name>A0AAW2IB74_9NEOP</name>
<comment type="function">
    <text evidence="7">RNA helicase.</text>
</comment>
<comment type="catalytic activity">
    <reaction evidence="7">
        <text>ATP + H2O = ADP + phosphate + H(+)</text>
        <dbReference type="Rhea" id="RHEA:13065"/>
        <dbReference type="ChEBI" id="CHEBI:15377"/>
        <dbReference type="ChEBI" id="CHEBI:15378"/>
        <dbReference type="ChEBI" id="CHEBI:30616"/>
        <dbReference type="ChEBI" id="CHEBI:43474"/>
        <dbReference type="ChEBI" id="CHEBI:456216"/>
        <dbReference type="EC" id="3.6.4.13"/>
    </reaction>
</comment>
<dbReference type="Gene3D" id="3.40.50.300">
    <property type="entry name" value="P-loop containing nucleotide triphosphate hydrolases"/>
    <property type="match status" value="2"/>
</dbReference>
<dbReference type="SUPFAM" id="SSF52540">
    <property type="entry name" value="P-loop containing nucleoside triphosphate hydrolases"/>
    <property type="match status" value="1"/>
</dbReference>
<evidence type="ECO:0000313" key="12">
    <source>
        <dbReference type="EMBL" id="KAL0279449.1"/>
    </source>
</evidence>
<reference evidence="12" key="1">
    <citation type="journal article" date="2024" name="Gigascience">
        <title>Chromosome-level genome of the poultry shaft louse Menopon gallinae provides insight into the host-switching and adaptive evolution of parasitic lice.</title>
        <authorList>
            <person name="Xu Y."/>
            <person name="Ma L."/>
            <person name="Liu S."/>
            <person name="Liang Y."/>
            <person name="Liu Q."/>
            <person name="He Z."/>
            <person name="Tian L."/>
            <person name="Duan Y."/>
            <person name="Cai W."/>
            <person name="Li H."/>
            <person name="Song F."/>
        </authorList>
    </citation>
    <scope>NUCLEOTIDE SEQUENCE</scope>
    <source>
        <strain evidence="12">Cailab_2023a</strain>
    </source>
</reference>
<proteinExistence type="inferred from homology"/>
<keyword evidence="3 6" id="KW-0347">Helicase</keyword>
<keyword evidence="5 7" id="KW-0694">RNA-binding</keyword>
<evidence type="ECO:0000256" key="8">
    <source>
        <dbReference type="SAM" id="Coils"/>
    </source>
</evidence>
<evidence type="ECO:0000256" key="4">
    <source>
        <dbReference type="ARBA" id="ARBA00022840"/>
    </source>
</evidence>
<evidence type="ECO:0000256" key="3">
    <source>
        <dbReference type="ARBA" id="ARBA00022806"/>
    </source>
</evidence>
<evidence type="ECO:0000256" key="2">
    <source>
        <dbReference type="ARBA" id="ARBA00022801"/>
    </source>
</evidence>
<dbReference type="SMART" id="SM00490">
    <property type="entry name" value="HELICc"/>
    <property type="match status" value="1"/>
</dbReference>
<feature type="compositionally biased region" description="Basic residues" evidence="9">
    <location>
        <begin position="35"/>
        <end position="55"/>
    </location>
</feature>
<dbReference type="SMART" id="SM00487">
    <property type="entry name" value="DEXDc"/>
    <property type="match status" value="1"/>
</dbReference>
<evidence type="ECO:0000256" key="1">
    <source>
        <dbReference type="ARBA" id="ARBA00022741"/>
    </source>
</evidence>
<dbReference type="Pfam" id="PF00270">
    <property type="entry name" value="DEAD"/>
    <property type="match status" value="1"/>
</dbReference>
<keyword evidence="8" id="KW-0175">Coiled coil</keyword>
<feature type="region of interest" description="Disordered" evidence="9">
    <location>
        <begin position="35"/>
        <end position="97"/>
    </location>
</feature>
<dbReference type="EMBL" id="JARGDH010000001">
    <property type="protein sequence ID" value="KAL0279449.1"/>
    <property type="molecule type" value="Genomic_DNA"/>
</dbReference>
<dbReference type="CDD" id="cd18787">
    <property type="entry name" value="SF2_C_DEAD"/>
    <property type="match status" value="1"/>
</dbReference>
<feature type="domain" description="Helicase ATP-binding" evidence="10">
    <location>
        <begin position="180"/>
        <end position="382"/>
    </location>
</feature>
<evidence type="ECO:0000256" key="5">
    <source>
        <dbReference type="ARBA" id="ARBA00022884"/>
    </source>
</evidence>
<sequence length="613" mass="69936">MDLFVVNRYTGDNGAACDVPDESELKKILIEKVKSRKKLRHKKKGISKKKKKKRKLSESEEVPEPVKVSKKKKKVKADDEGLINGSEVNDQPAEPAPDSTAFSCLGFDSFSKPTKVKRSIPQWLANPSVVSVDLKNLDTTIDSIPGLEDIFVQRLRENNITHFFPVQKQIIPFLLDNIKKPNFYWPRDICVSAPTGSGKTLAFVLPILQALHKRIVPQIQALVVLPVHDLAVQVYKVFESYSKPTDLKILLLSKKRPFAEEQNMICKKDDLNGYTNLVDIIVTTAGRLVDHLMNTDGISFKHLKYLVIDEADRVMDDMQNDWLYHLNKRLLSDSSKSYQTPVLTYNTLLGRRKLPQKLLFSATLSQDPEKLQQLGLFQPKLFTSVVSSNAAEESVSVNRFIGKYTTPAELQEYYTLSTKAMKPLVVHHLLKTESWRSVLCFVNSVQSARRLAFLLKKLSNGLKVHCITAKLSPVSRDRMIEKFAKGRIDVLISSDALARGIDIPNVKYVISYNRPRYLKTYIHRIGRTGRAGKVGVSLILLTEKEEKQFRQMIESAGKKEVNEMTVDEEVLEQYTEEYQKALRKLESLLEREKIVTLSAMKSNKIKNKRFRKF</sequence>
<evidence type="ECO:0000256" key="6">
    <source>
        <dbReference type="RuleBase" id="RU000492"/>
    </source>
</evidence>
<feature type="domain" description="Helicase C-terminal" evidence="11">
    <location>
        <begin position="424"/>
        <end position="572"/>
    </location>
</feature>
<keyword evidence="4 6" id="KW-0067">ATP-binding</keyword>
<accession>A0AAW2IB74</accession>
<dbReference type="Pfam" id="PF00271">
    <property type="entry name" value="Helicase_C"/>
    <property type="match status" value="1"/>
</dbReference>
<dbReference type="CDD" id="cd17956">
    <property type="entry name" value="DEADc_DDX51"/>
    <property type="match status" value="1"/>
</dbReference>
<dbReference type="AlphaFoldDB" id="A0AAW2IB74"/>